<feature type="transmembrane region" description="Helical" evidence="1">
    <location>
        <begin position="150"/>
        <end position="172"/>
    </location>
</feature>
<proteinExistence type="predicted"/>
<accession>A0A7R8VG74</accession>
<protein>
    <submittedName>
        <fullName evidence="2">Uncharacterized protein</fullName>
    </submittedName>
</protein>
<organism evidence="2">
    <name type="scientific">Timema douglasi</name>
    <name type="common">Walking stick</name>
    <dbReference type="NCBI Taxonomy" id="61478"/>
    <lineage>
        <taxon>Eukaryota</taxon>
        <taxon>Metazoa</taxon>
        <taxon>Ecdysozoa</taxon>
        <taxon>Arthropoda</taxon>
        <taxon>Hexapoda</taxon>
        <taxon>Insecta</taxon>
        <taxon>Pterygota</taxon>
        <taxon>Neoptera</taxon>
        <taxon>Polyneoptera</taxon>
        <taxon>Phasmatodea</taxon>
        <taxon>Timematodea</taxon>
        <taxon>Timematoidea</taxon>
        <taxon>Timematidae</taxon>
        <taxon>Timema</taxon>
    </lineage>
</organism>
<reference evidence="2" key="1">
    <citation type="submission" date="2020-11" db="EMBL/GenBank/DDBJ databases">
        <authorList>
            <person name="Tran Van P."/>
        </authorList>
    </citation>
    <scope>NUCLEOTIDE SEQUENCE</scope>
</reference>
<evidence type="ECO:0000256" key="1">
    <source>
        <dbReference type="SAM" id="Phobius"/>
    </source>
</evidence>
<gene>
    <name evidence="2" type="ORF">TDIB3V08_LOCUS4203</name>
</gene>
<sequence length="302" mass="33417">MRGSLGTATGVIVWTSWTRDIMSSSELLTVIVAMLVVNLTWAVGLNAGVVNCQDTMECANMDLPGYTCKNARCVCDRERDTGIFSCSAEAYREKCRTDYDCFIKDANLECATITNTCRCRRGLNWDVVFKKCYRDEDTYAEDKFNPVKDLIIPGIIVMTIGAMVYLGIKLFCNCGKLWRRRRRRPDLTRELEEPPHQATWVASYRVFSSMNGVETRSSPVLSPSSSFPLHPTPCMGLFLPSSSLATASPPSYEEALKHKVIMSSYPSGATVLLPPAVNNATVVLTPNQGGNVTITPNNNNNN</sequence>
<keyword evidence="1" id="KW-0472">Membrane</keyword>
<keyword evidence="1" id="KW-0812">Transmembrane</keyword>
<evidence type="ECO:0000313" key="2">
    <source>
        <dbReference type="EMBL" id="CAD7197910.1"/>
    </source>
</evidence>
<dbReference type="EMBL" id="OA565898">
    <property type="protein sequence ID" value="CAD7197910.1"/>
    <property type="molecule type" value="Genomic_DNA"/>
</dbReference>
<keyword evidence="1" id="KW-1133">Transmembrane helix</keyword>
<feature type="transmembrane region" description="Helical" evidence="1">
    <location>
        <begin position="27"/>
        <end position="47"/>
    </location>
</feature>
<dbReference type="AlphaFoldDB" id="A0A7R8VG74"/>
<name>A0A7R8VG74_TIMDO</name>